<evidence type="ECO:0000313" key="2">
    <source>
        <dbReference type="Proteomes" id="UP000004095"/>
    </source>
</evidence>
<keyword evidence="2" id="KW-1185">Reference proteome</keyword>
<comment type="caution">
    <text evidence="1">The sequence shown here is derived from an EMBL/GenBank/DDBJ whole genome shotgun (WGS) entry which is preliminary data.</text>
</comment>
<gene>
    <name evidence="1" type="ORF">M23134_03289</name>
</gene>
<sequence length="74" mass="8329">MHRCQIGDVSIWALTATSGSSVKPLLTIELKQNNTIAQVRGKVNRMPDLEEAKLIKQWATREQLKVAQHCEISD</sequence>
<name>A1ZGN4_MICM2</name>
<dbReference type="Proteomes" id="UP000004095">
    <property type="component" value="Unassembled WGS sequence"/>
</dbReference>
<dbReference type="RefSeq" id="WP_002694974.1">
    <property type="nucleotide sequence ID" value="NZ_AAWS01000006.1"/>
</dbReference>
<dbReference type="EMBL" id="AAWS01000006">
    <property type="protein sequence ID" value="EAY30651.1"/>
    <property type="molecule type" value="Genomic_DNA"/>
</dbReference>
<accession>A1ZGN4</accession>
<proteinExistence type="predicted"/>
<evidence type="ECO:0000313" key="1">
    <source>
        <dbReference type="EMBL" id="EAY30651.1"/>
    </source>
</evidence>
<protein>
    <submittedName>
        <fullName evidence="1">Uncharacterized protein</fullName>
    </submittedName>
</protein>
<organism evidence="1 2">
    <name type="scientific">Microscilla marina ATCC 23134</name>
    <dbReference type="NCBI Taxonomy" id="313606"/>
    <lineage>
        <taxon>Bacteria</taxon>
        <taxon>Pseudomonadati</taxon>
        <taxon>Bacteroidota</taxon>
        <taxon>Cytophagia</taxon>
        <taxon>Cytophagales</taxon>
        <taxon>Microscillaceae</taxon>
        <taxon>Microscilla</taxon>
    </lineage>
</organism>
<reference evidence="1 2" key="1">
    <citation type="submission" date="2007-01" db="EMBL/GenBank/DDBJ databases">
        <authorList>
            <person name="Haygood M."/>
            <person name="Podell S."/>
            <person name="Anderson C."/>
            <person name="Hopkinson B."/>
            <person name="Roe K."/>
            <person name="Barbeau K."/>
            <person name="Gaasterland T."/>
            <person name="Ferriera S."/>
            <person name="Johnson J."/>
            <person name="Kravitz S."/>
            <person name="Beeson K."/>
            <person name="Sutton G."/>
            <person name="Rogers Y.-H."/>
            <person name="Friedman R."/>
            <person name="Frazier M."/>
            <person name="Venter J.C."/>
        </authorList>
    </citation>
    <scope>NUCLEOTIDE SEQUENCE [LARGE SCALE GENOMIC DNA]</scope>
    <source>
        <strain evidence="1 2">ATCC 23134</strain>
    </source>
</reference>
<dbReference type="AlphaFoldDB" id="A1ZGN4"/>